<gene>
    <name evidence="1" type="ORF">NEZAVI_LOCUS12176</name>
</gene>
<keyword evidence="2" id="KW-1185">Reference proteome</keyword>
<reference evidence="1" key="1">
    <citation type="submission" date="2022-01" db="EMBL/GenBank/DDBJ databases">
        <authorList>
            <person name="King R."/>
        </authorList>
    </citation>
    <scope>NUCLEOTIDE SEQUENCE</scope>
</reference>
<organism evidence="1 2">
    <name type="scientific">Nezara viridula</name>
    <name type="common">Southern green stink bug</name>
    <name type="synonym">Cimex viridulus</name>
    <dbReference type="NCBI Taxonomy" id="85310"/>
    <lineage>
        <taxon>Eukaryota</taxon>
        <taxon>Metazoa</taxon>
        <taxon>Ecdysozoa</taxon>
        <taxon>Arthropoda</taxon>
        <taxon>Hexapoda</taxon>
        <taxon>Insecta</taxon>
        <taxon>Pterygota</taxon>
        <taxon>Neoptera</taxon>
        <taxon>Paraneoptera</taxon>
        <taxon>Hemiptera</taxon>
        <taxon>Heteroptera</taxon>
        <taxon>Panheteroptera</taxon>
        <taxon>Pentatomomorpha</taxon>
        <taxon>Pentatomoidea</taxon>
        <taxon>Pentatomidae</taxon>
        <taxon>Pentatominae</taxon>
        <taxon>Nezara</taxon>
    </lineage>
</organism>
<dbReference type="Proteomes" id="UP001152798">
    <property type="component" value="Chromosome 5"/>
</dbReference>
<evidence type="ECO:0000313" key="1">
    <source>
        <dbReference type="EMBL" id="CAH1403583.1"/>
    </source>
</evidence>
<accession>A0A9P0MQK8</accession>
<evidence type="ECO:0000313" key="2">
    <source>
        <dbReference type="Proteomes" id="UP001152798"/>
    </source>
</evidence>
<name>A0A9P0MQK8_NEZVI</name>
<sequence length="76" mass="8334">MWAHGRANTPELVTSALIKGQTYVGNEPLHHHAVTPSSTSLPNIITRTSSENLCNGRSSLLNQTLHNLNKLTINDF</sequence>
<protein>
    <submittedName>
        <fullName evidence="1">Uncharacterized protein</fullName>
    </submittedName>
</protein>
<dbReference type="AlphaFoldDB" id="A0A9P0MQK8"/>
<proteinExistence type="predicted"/>
<dbReference type="EMBL" id="OV725081">
    <property type="protein sequence ID" value="CAH1403583.1"/>
    <property type="molecule type" value="Genomic_DNA"/>
</dbReference>